<evidence type="ECO:0000313" key="2">
    <source>
        <dbReference type="EMBL" id="CAG6662603.1"/>
    </source>
</evidence>
<dbReference type="AlphaFoldDB" id="A0A8D8S3K3"/>
<accession>A0A8D8S3K3</accession>
<dbReference type="EMBL" id="HBUF01203045">
    <property type="protein sequence ID" value="CAG6662603.1"/>
    <property type="molecule type" value="Transcribed_RNA"/>
</dbReference>
<dbReference type="EMBL" id="HBUF01203044">
    <property type="protein sequence ID" value="CAG6662601.1"/>
    <property type="molecule type" value="Transcribed_RNA"/>
</dbReference>
<dbReference type="EMBL" id="HBUF01542450">
    <property type="protein sequence ID" value="CAG6755575.1"/>
    <property type="molecule type" value="Transcribed_RNA"/>
</dbReference>
<dbReference type="EMBL" id="HBUF01044582">
    <property type="protein sequence ID" value="CAG6618969.1"/>
    <property type="molecule type" value="Transcribed_RNA"/>
</dbReference>
<dbReference type="EMBL" id="HBUF01377366">
    <property type="protein sequence ID" value="CAG6728906.1"/>
    <property type="molecule type" value="Transcribed_RNA"/>
</dbReference>
<dbReference type="EMBL" id="HBUF01542451">
    <property type="protein sequence ID" value="CAG6755577.1"/>
    <property type="molecule type" value="Transcribed_RNA"/>
</dbReference>
<name>A0A8D8S3K3_9HEMI</name>
<feature type="region of interest" description="Disordered" evidence="1">
    <location>
        <begin position="105"/>
        <end position="155"/>
    </location>
</feature>
<evidence type="ECO:0000256" key="1">
    <source>
        <dbReference type="SAM" id="MobiDB-lite"/>
    </source>
</evidence>
<feature type="compositionally biased region" description="Basic residues" evidence="1">
    <location>
        <begin position="137"/>
        <end position="155"/>
    </location>
</feature>
<proteinExistence type="predicted"/>
<dbReference type="EMBL" id="HBUF01044583">
    <property type="protein sequence ID" value="CAG6618971.1"/>
    <property type="molecule type" value="Transcribed_RNA"/>
</dbReference>
<dbReference type="EMBL" id="HBUF01203043">
    <property type="protein sequence ID" value="CAG6662599.1"/>
    <property type="molecule type" value="Transcribed_RNA"/>
</dbReference>
<reference evidence="2" key="1">
    <citation type="submission" date="2021-05" db="EMBL/GenBank/DDBJ databases">
        <authorList>
            <person name="Alioto T."/>
            <person name="Alioto T."/>
            <person name="Gomez Garrido J."/>
        </authorList>
    </citation>
    <scope>NUCLEOTIDE SEQUENCE</scope>
</reference>
<sequence>MEPNSTGPYETLCFKVVIPKAQDQVGSPFGVNHSRMSSSPTTPIRAGAYCLWQTVDRIRTPRSFSSPIALVIIWMGNTPCLERWWAVWTPCLLLRRSRLITKTVPSKTLPSRRHTSSSILTPRQTRRWPRNEPQRPLRPRQRGRPHRRKSRRTKN</sequence>
<protein>
    <submittedName>
        <fullName evidence="2">Uncharacterized protein</fullName>
    </submittedName>
</protein>
<dbReference type="EMBL" id="HBUF01377367">
    <property type="protein sequence ID" value="CAG6728908.1"/>
    <property type="molecule type" value="Transcribed_RNA"/>
</dbReference>
<organism evidence="2">
    <name type="scientific">Cacopsylla melanoneura</name>
    <dbReference type="NCBI Taxonomy" id="428564"/>
    <lineage>
        <taxon>Eukaryota</taxon>
        <taxon>Metazoa</taxon>
        <taxon>Ecdysozoa</taxon>
        <taxon>Arthropoda</taxon>
        <taxon>Hexapoda</taxon>
        <taxon>Insecta</taxon>
        <taxon>Pterygota</taxon>
        <taxon>Neoptera</taxon>
        <taxon>Paraneoptera</taxon>
        <taxon>Hemiptera</taxon>
        <taxon>Sternorrhyncha</taxon>
        <taxon>Psylloidea</taxon>
        <taxon>Psyllidae</taxon>
        <taxon>Psyllinae</taxon>
        <taxon>Cacopsylla</taxon>
    </lineage>
</organism>